<dbReference type="PANTHER" id="PTHR24286:SF255">
    <property type="entry name" value="ALLENE OXIDE SYNTHASE, CHLOROPLASTIC"/>
    <property type="match status" value="1"/>
</dbReference>
<evidence type="ECO:0000256" key="9">
    <source>
        <dbReference type="ARBA" id="ARBA00023160"/>
    </source>
</evidence>
<reference evidence="15" key="1">
    <citation type="journal article" date="2017" name="Plant J.">
        <title>The pomegranate (Punica granatum L.) genome and the genomics of punicalagin biosynthesis.</title>
        <authorList>
            <person name="Qin G."/>
            <person name="Xu C."/>
            <person name="Ming R."/>
            <person name="Tang H."/>
            <person name="Guyot R."/>
            <person name="Kramer E.M."/>
            <person name="Hu Y."/>
            <person name="Yi X."/>
            <person name="Qi Y."/>
            <person name="Xu X."/>
            <person name="Gao Z."/>
            <person name="Pan H."/>
            <person name="Jian J."/>
            <person name="Tian Y."/>
            <person name="Yue Z."/>
            <person name="Xu Y."/>
        </authorList>
    </citation>
    <scope>NUCLEOTIDE SEQUENCE [LARGE SCALE GENOMIC DNA]</scope>
    <source>
        <strain evidence="15">cv. Dabenzi</strain>
    </source>
</reference>
<dbReference type="Pfam" id="PF00067">
    <property type="entry name" value="p450"/>
    <property type="match status" value="1"/>
</dbReference>
<name>A0A218WQ48_PUNGR</name>
<dbReference type="GO" id="GO:0020037">
    <property type="term" value="F:heme binding"/>
    <property type="evidence" value="ECO:0007669"/>
    <property type="project" value="InterPro"/>
</dbReference>
<evidence type="ECO:0000256" key="11">
    <source>
        <dbReference type="PIRSR" id="PIRSR602403-1"/>
    </source>
</evidence>
<dbReference type="GeneID" id="116214164"/>
<feature type="compositionally biased region" description="Polar residues" evidence="12">
    <location>
        <begin position="35"/>
        <end position="60"/>
    </location>
</feature>
<dbReference type="GO" id="GO:0009695">
    <property type="term" value="P:jasmonic acid biosynthetic process"/>
    <property type="evidence" value="ECO:0007669"/>
    <property type="project" value="TreeGrafter"/>
</dbReference>
<sequence length="535" mass="59930">MATSSSLTFPSLNLHQFPSTSRRHKPLLLRPAVTASVSERPSIPATTPSQPRTVVSSPPLQQEPAGPKLPLRKIPGDYGLPLIGPIKDRQDYFYNQGRDEYFKSRAFKHRSTVFRANLPPGPTIARDPRVIVLLDGKSFPVLFDVSKVEKKDLFTGTFMPSTELTGGYRILSYLDPSEPNHAKLKQLMFFLLKSSRDRVMPEFHSSYSELFDSLEAELAAKGKAAFGEANDRAAFNFLARSLYGVDPAKTKLGSDGPKLVGKWVVIQISPLLVLGLPRHLEDLLIHTFRLPPFLVKKDYQRLYDFFYTSAVPILDEAERLGISREEACHNLIFATCFNSFGGMKILFPNAVKWIGRAGVGLHTELAREIRSAVRSNGGKITMAAMEQMPLMKSVVYECLRIEPPVALQYGKAKHDFVIESHDSAFEVKEGEMLFGYQPFATKDPRIFERAEEFVPDRFLGEEGEKMLRHVLWSNGPESENPTLSNKQCAGKDFVVLVARLLVVELFLRYDAFEIEVGKSPLGASVTVTSLRKATF</sequence>
<reference evidence="14 16" key="3">
    <citation type="submission" date="2017-11" db="EMBL/GenBank/DDBJ databases">
        <title>De-novo sequencing of pomegranate (Punica granatum L.) genome.</title>
        <authorList>
            <person name="Akparov Z."/>
            <person name="Amiraslanov A."/>
            <person name="Hajiyeva S."/>
            <person name="Abbasov M."/>
            <person name="Kaur K."/>
            <person name="Hamwieh A."/>
            <person name="Solovyev V."/>
            <person name="Salamov A."/>
            <person name="Braich B."/>
            <person name="Kosarev P."/>
            <person name="Mahmoud A."/>
            <person name="Hajiyev E."/>
            <person name="Babayeva S."/>
            <person name="Izzatullayeva V."/>
            <person name="Mammadov A."/>
            <person name="Mammadov A."/>
            <person name="Sharifova S."/>
            <person name="Ojaghi J."/>
            <person name="Eynullazada K."/>
            <person name="Bayramov B."/>
            <person name="Abdulazimova A."/>
            <person name="Shahmuradov I."/>
        </authorList>
    </citation>
    <scope>NUCLEOTIDE SEQUENCE [LARGE SCALE GENOMIC DNA]</scope>
    <source>
        <strain evidence="14">AG2017</strain>
        <strain evidence="16">cv. AG2017</strain>
        <tissue evidence="14">Leaf</tissue>
    </source>
</reference>
<keyword evidence="3 11" id="KW-0349">Heme</keyword>
<dbReference type="SUPFAM" id="SSF48264">
    <property type="entry name" value="Cytochrome P450"/>
    <property type="match status" value="1"/>
</dbReference>
<evidence type="ECO:0000256" key="3">
    <source>
        <dbReference type="ARBA" id="ARBA00022617"/>
    </source>
</evidence>
<dbReference type="GO" id="GO:0005506">
    <property type="term" value="F:iron ion binding"/>
    <property type="evidence" value="ECO:0007669"/>
    <property type="project" value="InterPro"/>
</dbReference>
<evidence type="ECO:0000313" key="16">
    <source>
        <dbReference type="Proteomes" id="UP000233551"/>
    </source>
</evidence>
<evidence type="ECO:0000256" key="10">
    <source>
        <dbReference type="ARBA" id="ARBA00023239"/>
    </source>
</evidence>
<dbReference type="GO" id="GO:0009535">
    <property type="term" value="C:chloroplast thylakoid membrane"/>
    <property type="evidence" value="ECO:0007669"/>
    <property type="project" value="TreeGrafter"/>
</dbReference>
<evidence type="ECO:0000256" key="8">
    <source>
        <dbReference type="ARBA" id="ARBA00023098"/>
    </source>
</evidence>
<dbReference type="Proteomes" id="UP000233551">
    <property type="component" value="Unassembled WGS sequence"/>
</dbReference>
<evidence type="ECO:0000256" key="7">
    <source>
        <dbReference type="ARBA" id="ARBA00023004"/>
    </source>
</evidence>
<dbReference type="Gene3D" id="1.10.630.10">
    <property type="entry name" value="Cytochrome P450"/>
    <property type="match status" value="1"/>
</dbReference>
<dbReference type="STRING" id="22663.A0A218WQ48"/>
<evidence type="ECO:0000313" key="14">
    <source>
        <dbReference type="EMBL" id="PKI48651.1"/>
    </source>
</evidence>
<dbReference type="CDD" id="cd11071">
    <property type="entry name" value="CYP74"/>
    <property type="match status" value="1"/>
</dbReference>
<dbReference type="InterPro" id="IPR036396">
    <property type="entry name" value="Cyt_P450_sf"/>
</dbReference>
<comment type="caution">
    <text evidence="13">The sequence shown here is derived from an EMBL/GenBank/DDBJ whole genome shotgun (WGS) entry which is preliminary data.</text>
</comment>
<proteinExistence type="inferred from homology"/>
<evidence type="ECO:0000313" key="13">
    <source>
        <dbReference type="EMBL" id="OWM74480.1"/>
    </source>
</evidence>
<dbReference type="EMBL" id="MTKT01003769">
    <property type="protein sequence ID" value="OWM74480.1"/>
    <property type="molecule type" value="Genomic_DNA"/>
</dbReference>
<dbReference type="GO" id="GO:0004497">
    <property type="term" value="F:monooxygenase activity"/>
    <property type="evidence" value="ECO:0007669"/>
    <property type="project" value="InterPro"/>
</dbReference>
<reference evidence="13" key="2">
    <citation type="submission" date="2017-06" db="EMBL/GenBank/DDBJ databases">
        <title>The pomegranate genome and the genomics of punicalagin biosynthesis.</title>
        <authorList>
            <person name="Xu C."/>
        </authorList>
    </citation>
    <scope>NUCLEOTIDE SEQUENCE [LARGE SCALE GENOMIC DNA]</scope>
    <source>
        <tissue evidence="13">Fresh leaf</tissue>
    </source>
</reference>
<evidence type="ECO:0000256" key="6">
    <source>
        <dbReference type="ARBA" id="ARBA00022832"/>
    </source>
</evidence>
<dbReference type="AlphaFoldDB" id="A0A218WQ48"/>
<organism evidence="13 15">
    <name type="scientific">Punica granatum</name>
    <name type="common">Pomegranate</name>
    <dbReference type="NCBI Taxonomy" id="22663"/>
    <lineage>
        <taxon>Eukaryota</taxon>
        <taxon>Viridiplantae</taxon>
        <taxon>Streptophyta</taxon>
        <taxon>Embryophyta</taxon>
        <taxon>Tracheophyta</taxon>
        <taxon>Spermatophyta</taxon>
        <taxon>Magnoliopsida</taxon>
        <taxon>eudicotyledons</taxon>
        <taxon>Gunneridae</taxon>
        <taxon>Pentapetalae</taxon>
        <taxon>rosids</taxon>
        <taxon>malvids</taxon>
        <taxon>Myrtales</taxon>
        <taxon>Lythraceae</taxon>
        <taxon>Punica</taxon>
    </lineage>
</organism>
<dbReference type="GO" id="GO:0016705">
    <property type="term" value="F:oxidoreductase activity, acting on paired donors, with incorporation or reduction of molecular oxygen"/>
    <property type="evidence" value="ECO:0007669"/>
    <property type="project" value="InterPro"/>
</dbReference>
<dbReference type="EMBL" id="PGOL01002357">
    <property type="protein sequence ID" value="PKI48651.1"/>
    <property type="molecule type" value="Genomic_DNA"/>
</dbReference>
<keyword evidence="5" id="KW-0925">Oxylipin biosynthesis</keyword>
<comment type="cofactor">
    <cofactor evidence="11">
        <name>heme</name>
        <dbReference type="ChEBI" id="CHEBI:30413"/>
    </cofactor>
</comment>
<evidence type="ECO:0000256" key="1">
    <source>
        <dbReference type="ARBA" id="ARBA00010617"/>
    </source>
</evidence>
<keyword evidence="8" id="KW-0443">Lipid metabolism</keyword>
<evidence type="ECO:0000313" key="15">
    <source>
        <dbReference type="Proteomes" id="UP000197138"/>
    </source>
</evidence>
<dbReference type="Proteomes" id="UP000197138">
    <property type="component" value="Unassembled WGS sequence"/>
</dbReference>
<comment type="similarity">
    <text evidence="1">Belongs to the cytochrome P450 family.</text>
</comment>
<gene>
    <name evidence="13" type="ORF">CDL15_Pgr003983</name>
    <name evidence="14" type="ORF">CRG98_030938</name>
</gene>
<keyword evidence="6" id="KW-0276">Fatty acid metabolism</keyword>
<keyword evidence="16" id="KW-1185">Reference proteome</keyword>
<evidence type="ECO:0000256" key="12">
    <source>
        <dbReference type="SAM" id="MobiDB-lite"/>
    </source>
</evidence>
<dbReference type="PRINTS" id="PR00465">
    <property type="entry name" value="EP450IV"/>
</dbReference>
<dbReference type="OrthoDB" id="2789670at2759"/>
<evidence type="ECO:0000256" key="5">
    <source>
        <dbReference type="ARBA" id="ARBA00022767"/>
    </source>
</evidence>
<evidence type="ECO:0000256" key="2">
    <source>
        <dbReference type="ARBA" id="ARBA00022516"/>
    </source>
</evidence>
<dbReference type="GO" id="GO:0031408">
    <property type="term" value="P:oxylipin biosynthetic process"/>
    <property type="evidence" value="ECO:0007669"/>
    <property type="project" value="UniProtKB-KW"/>
</dbReference>
<keyword evidence="10" id="KW-0456">Lyase</keyword>
<dbReference type="GO" id="GO:0009941">
    <property type="term" value="C:chloroplast envelope"/>
    <property type="evidence" value="ECO:0007669"/>
    <property type="project" value="TreeGrafter"/>
</dbReference>
<dbReference type="FunFam" id="1.10.630.10:FF:000024">
    <property type="entry name" value="Allene oxide synthase, chloroplastic"/>
    <property type="match status" value="1"/>
</dbReference>
<accession>A0A218WQ48</accession>
<feature type="binding site" description="axial binding residue" evidence="11">
    <location>
        <position position="488"/>
    </location>
    <ligand>
        <name>heme</name>
        <dbReference type="ChEBI" id="CHEBI:30413"/>
    </ligand>
    <ligandPart>
        <name>Fe</name>
        <dbReference type="ChEBI" id="CHEBI:18248"/>
    </ligandPart>
</feature>
<keyword evidence="4 11" id="KW-0479">Metal-binding</keyword>
<dbReference type="GO" id="GO:0016829">
    <property type="term" value="F:lyase activity"/>
    <property type="evidence" value="ECO:0007669"/>
    <property type="project" value="UniProtKB-KW"/>
</dbReference>
<dbReference type="InterPro" id="IPR002403">
    <property type="entry name" value="Cyt_P450_E_grp-IV"/>
</dbReference>
<dbReference type="GO" id="GO:0016125">
    <property type="term" value="P:sterol metabolic process"/>
    <property type="evidence" value="ECO:0007669"/>
    <property type="project" value="TreeGrafter"/>
</dbReference>
<feature type="region of interest" description="Disordered" evidence="12">
    <location>
        <begin position="35"/>
        <end position="71"/>
    </location>
</feature>
<protein>
    <submittedName>
        <fullName evidence="13">Uncharacterized protein</fullName>
    </submittedName>
</protein>
<keyword evidence="9" id="KW-0275">Fatty acid biosynthesis</keyword>
<dbReference type="InterPro" id="IPR001128">
    <property type="entry name" value="Cyt_P450"/>
</dbReference>
<keyword evidence="7 11" id="KW-0408">Iron</keyword>
<keyword evidence="2" id="KW-0444">Lipid biosynthesis</keyword>
<dbReference type="PANTHER" id="PTHR24286">
    <property type="entry name" value="CYTOCHROME P450 26"/>
    <property type="match status" value="1"/>
</dbReference>
<evidence type="ECO:0000256" key="4">
    <source>
        <dbReference type="ARBA" id="ARBA00022723"/>
    </source>
</evidence>